<evidence type="ECO:0000259" key="5">
    <source>
        <dbReference type="PROSITE" id="PS51634"/>
    </source>
</evidence>
<evidence type="ECO:0000256" key="4">
    <source>
        <dbReference type="SAM" id="MobiDB-lite"/>
    </source>
</evidence>
<feature type="compositionally biased region" description="Polar residues" evidence="4">
    <location>
        <begin position="534"/>
        <end position="545"/>
    </location>
</feature>
<comment type="similarity">
    <text evidence="2">Belongs to the lin-54 family.</text>
</comment>
<dbReference type="Proteomes" id="UP000663760">
    <property type="component" value="Chromosome 4"/>
</dbReference>
<organism evidence="6 7">
    <name type="scientific">Spirodela intermedia</name>
    <name type="common">Intermediate duckweed</name>
    <dbReference type="NCBI Taxonomy" id="51605"/>
    <lineage>
        <taxon>Eukaryota</taxon>
        <taxon>Viridiplantae</taxon>
        <taxon>Streptophyta</taxon>
        <taxon>Embryophyta</taxon>
        <taxon>Tracheophyta</taxon>
        <taxon>Spermatophyta</taxon>
        <taxon>Magnoliopsida</taxon>
        <taxon>Liliopsida</taxon>
        <taxon>Araceae</taxon>
        <taxon>Lemnoideae</taxon>
        <taxon>Spirodela</taxon>
    </lineage>
</organism>
<keyword evidence="3" id="KW-0539">Nucleus</keyword>
<dbReference type="InterPro" id="IPR033467">
    <property type="entry name" value="Tesmin/TSO1-like_CXC"/>
</dbReference>
<feature type="compositionally biased region" description="Basic and acidic residues" evidence="4">
    <location>
        <begin position="512"/>
        <end position="529"/>
    </location>
</feature>
<sequence>MPTVNPSHPVNYDCASPNHNGVPSFGVIVDHKSVRGNIALDQFGCNHQEEGQPSLTEIKISELPSQEQSREKLTGRNWDLIMDDNENFLIFDSSTESEACKEHNQIMRNHVESYSALSSSNLSKSNNDDSQKMRPDDFLCVCSSPHDPTVHLPKDDSQEVGEKVHAELTPQAPLTCCEKPVNSELSDKMCVETSGCVSLSVQVGEPSHRGIRRRCLVFEMGGSHEQNMLCDPENNTPPSLSPSVKLSPGDRKQAFFKPCPGPQSTVVPSIGLHLNSLAIISKEGTSAEDAFSCERQSGAAVQKHPSISLKIERDDLSCGSEIQDLASMQDSFQVPATGCGDSLNPGSPMKEIDKTENGGETGGCKRCKCKKSKCLKLYCECFAAGLYCVGLCECQDCLNKPMYEDTVLAARKLIESRNPLAFAPKVIRTSEPATEICEDTNKTPASARHKRGCNCKKSRCLKKYCECYQGGVGCSPSCRCEGCMNTFGKRDDPLPFGNHGIVPEEEEIHATDKDAPQHDFGRGHKDGKPFSESVLPTTPASQIRSSFGRPPFFSTVKPPRAASIRTIGSPPLNTTQIRAKPTLDEHLQMDSEDEMPDILSYSLLPASAKNTTSPNRKRISPPHHGVNLSPSRKGGRKLILRSIPSLPPLTSDSVEELRPSVMEL</sequence>
<dbReference type="InterPro" id="IPR044522">
    <property type="entry name" value="TSO1-like"/>
</dbReference>
<dbReference type="GO" id="GO:0003700">
    <property type="term" value="F:DNA-binding transcription factor activity"/>
    <property type="evidence" value="ECO:0007669"/>
    <property type="project" value="InterPro"/>
</dbReference>
<protein>
    <recommendedName>
        <fullName evidence="5">CRC domain-containing protein</fullName>
    </recommendedName>
</protein>
<proteinExistence type="inferred from homology"/>
<evidence type="ECO:0000313" key="6">
    <source>
        <dbReference type="EMBL" id="CAA7394799.1"/>
    </source>
</evidence>
<evidence type="ECO:0000256" key="1">
    <source>
        <dbReference type="ARBA" id="ARBA00004123"/>
    </source>
</evidence>
<feature type="region of interest" description="Disordered" evidence="4">
    <location>
        <begin position="512"/>
        <end position="576"/>
    </location>
</feature>
<dbReference type="EMBL" id="LR746267">
    <property type="protein sequence ID" value="CAA7394799.1"/>
    <property type="molecule type" value="Genomic_DNA"/>
</dbReference>
<accession>A0A7I8KAL5</accession>
<feature type="domain" description="CRC" evidence="5">
    <location>
        <begin position="363"/>
        <end position="488"/>
    </location>
</feature>
<evidence type="ECO:0000256" key="3">
    <source>
        <dbReference type="ARBA" id="ARBA00023242"/>
    </source>
</evidence>
<dbReference type="OrthoDB" id="6283463at2759"/>
<reference evidence="6" key="1">
    <citation type="submission" date="2020-02" db="EMBL/GenBank/DDBJ databases">
        <authorList>
            <person name="Scholz U."/>
            <person name="Mascher M."/>
            <person name="Fiebig A."/>
        </authorList>
    </citation>
    <scope>NUCLEOTIDE SEQUENCE</scope>
</reference>
<evidence type="ECO:0000256" key="2">
    <source>
        <dbReference type="ARBA" id="ARBA00007267"/>
    </source>
</evidence>
<gene>
    <name evidence="6" type="ORF">SI8410_04005460</name>
</gene>
<dbReference type="AlphaFoldDB" id="A0A7I8KAL5"/>
<feature type="region of interest" description="Disordered" evidence="4">
    <location>
        <begin position="607"/>
        <end position="664"/>
    </location>
</feature>
<dbReference type="InterPro" id="IPR005172">
    <property type="entry name" value="CRC"/>
</dbReference>
<dbReference type="GO" id="GO:0005634">
    <property type="term" value="C:nucleus"/>
    <property type="evidence" value="ECO:0007669"/>
    <property type="project" value="UniProtKB-SubCell"/>
</dbReference>
<name>A0A7I8KAL5_SPIIN</name>
<dbReference type="Pfam" id="PF03638">
    <property type="entry name" value="TCR"/>
    <property type="match status" value="2"/>
</dbReference>
<comment type="subcellular location">
    <subcellularLocation>
        <location evidence="1">Nucleus</location>
    </subcellularLocation>
</comment>
<keyword evidence="7" id="KW-1185">Reference proteome</keyword>
<dbReference type="SMART" id="SM01114">
    <property type="entry name" value="CXC"/>
    <property type="match status" value="2"/>
</dbReference>
<evidence type="ECO:0000313" key="7">
    <source>
        <dbReference type="Proteomes" id="UP000663760"/>
    </source>
</evidence>
<dbReference type="PANTHER" id="PTHR46159:SF12">
    <property type="entry name" value="PROTEIN TESMIN_TSO1-LIKE CXC 3-RELATED"/>
    <property type="match status" value="1"/>
</dbReference>
<dbReference type="PANTHER" id="PTHR46159">
    <property type="entry name" value="PROTEIN TESMIN/TSO1-LIKE CXC 2"/>
    <property type="match status" value="1"/>
</dbReference>
<dbReference type="PROSITE" id="PS51634">
    <property type="entry name" value="CRC"/>
    <property type="match status" value="1"/>
</dbReference>